<dbReference type="InterPro" id="IPR005490">
    <property type="entry name" value="LD_TPept_cat_dom"/>
</dbReference>
<feature type="chain" id="PRO_5046656929" evidence="8">
    <location>
        <begin position="35"/>
        <end position="820"/>
    </location>
</feature>
<comment type="caution">
    <text evidence="10">The sequence shown here is derived from an EMBL/GenBank/DDBJ whole genome shotgun (WGS) entry which is preliminary data.</text>
</comment>
<gene>
    <name evidence="10" type="ORF">H5R64_02205</name>
</gene>
<keyword evidence="5 6" id="KW-0961">Cell wall biogenesis/degradation</keyword>
<keyword evidence="11" id="KW-1185">Reference proteome</keyword>
<dbReference type="PROSITE" id="PS51257">
    <property type="entry name" value="PROKAR_LIPOPROTEIN"/>
    <property type="match status" value="1"/>
</dbReference>
<feature type="region of interest" description="Disordered" evidence="7">
    <location>
        <begin position="38"/>
        <end position="72"/>
    </location>
</feature>
<feature type="compositionally biased region" description="Low complexity" evidence="7">
    <location>
        <begin position="54"/>
        <end position="66"/>
    </location>
</feature>
<proteinExistence type="predicted"/>
<protein>
    <submittedName>
        <fullName evidence="10">L,D-transpeptidase</fullName>
    </submittedName>
</protein>
<evidence type="ECO:0000256" key="5">
    <source>
        <dbReference type="ARBA" id="ARBA00023316"/>
    </source>
</evidence>
<keyword evidence="4 6" id="KW-0573">Peptidoglycan synthesis</keyword>
<organism evidence="10 11">
    <name type="scientific">Limosilactobacillus fastidiosus</name>
    <dbReference type="NCBI Taxonomy" id="2759855"/>
    <lineage>
        <taxon>Bacteria</taxon>
        <taxon>Bacillati</taxon>
        <taxon>Bacillota</taxon>
        <taxon>Bacilli</taxon>
        <taxon>Lactobacillales</taxon>
        <taxon>Lactobacillaceae</taxon>
        <taxon>Limosilactobacillus</taxon>
    </lineage>
</organism>
<evidence type="ECO:0000256" key="3">
    <source>
        <dbReference type="ARBA" id="ARBA00022960"/>
    </source>
</evidence>
<evidence type="ECO:0000313" key="11">
    <source>
        <dbReference type="Proteomes" id="UP000544052"/>
    </source>
</evidence>
<feature type="domain" description="L,D-TPase catalytic" evidence="9">
    <location>
        <begin position="692"/>
        <end position="819"/>
    </location>
</feature>
<name>A0ABR6E605_9LACO</name>
<feature type="active site" description="Nucleophile" evidence="6">
    <location>
        <position position="795"/>
    </location>
</feature>
<dbReference type="Proteomes" id="UP000544052">
    <property type="component" value="Unassembled WGS sequence"/>
</dbReference>
<dbReference type="SUPFAM" id="SSF141523">
    <property type="entry name" value="L,D-transpeptidase catalytic domain-like"/>
    <property type="match status" value="1"/>
</dbReference>
<dbReference type="InterPro" id="IPR038063">
    <property type="entry name" value="Transpep_catalytic_dom"/>
</dbReference>
<evidence type="ECO:0000313" key="10">
    <source>
        <dbReference type="EMBL" id="MBB1062617.1"/>
    </source>
</evidence>
<dbReference type="InterPro" id="IPR050979">
    <property type="entry name" value="LD-transpeptidase"/>
</dbReference>
<feature type="active site" description="Proton donor/acceptor" evidence="6">
    <location>
        <position position="768"/>
    </location>
</feature>
<evidence type="ECO:0000256" key="8">
    <source>
        <dbReference type="SAM" id="SignalP"/>
    </source>
</evidence>
<dbReference type="PANTHER" id="PTHR30582">
    <property type="entry name" value="L,D-TRANSPEPTIDASE"/>
    <property type="match status" value="1"/>
</dbReference>
<dbReference type="PANTHER" id="PTHR30582:SF2">
    <property type="entry name" value="L,D-TRANSPEPTIDASE YCIB-RELATED"/>
    <property type="match status" value="1"/>
</dbReference>
<reference evidence="10 11" key="1">
    <citation type="submission" date="2020-07" db="EMBL/GenBank/DDBJ databases">
        <title>Description of Limosilactobacillus balticus sp. nov., Limosilactobacillus agrestis sp. nov., Limosilactobacillus albertensis sp. nov., Limosilactobacillus rudii sp. nov., Limosilactobacillus fastidiosus sp. nov., five novel Limosilactobacillus species isolated from the vertebrate gastrointestinal tract, and proposal of 6 subspecies of Limosilactobacillus reuteri adapted to the gastrointestinal tract of specific vertebrate hosts.</title>
        <authorList>
            <person name="Li F."/>
            <person name="Cheng C."/>
            <person name="Zheng J."/>
            <person name="Quevedo R.M."/>
            <person name="Li J."/>
            <person name="Roos S."/>
            <person name="Gaenzle M.G."/>
            <person name="Walter J."/>
        </authorList>
    </citation>
    <scope>NUCLEOTIDE SEQUENCE [LARGE SCALE GENOMIC DNA]</scope>
    <source>
        <strain evidence="10 11">WF-MO7-1</strain>
    </source>
</reference>
<comment type="pathway">
    <text evidence="1 6">Cell wall biogenesis; peptidoglycan biosynthesis.</text>
</comment>
<accession>A0ABR6E605</accession>
<dbReference type="EMBL" id="JACIUZ010000020">
    <property type="protein sequence ID" value="MBB1062617.1"/>
    <property type="molecule type" value="Genomic_DNA"/>
</dbReference>
<dbReference type="Pfam" id="PF03734">
    <property type="entry name" value="YkuD"/>
    <property type="match status" value="1"/>
</dbReference>
<dbReference type="PROSITE" id="PS52029">
    <property type="entry name" value="LD_TPASE"/>
    <property type="match status" value="1"/>
</dbReference>
<keyword evidence="2" id="KW-0808">Transferase</keyword>
<sequence length="820" mass="91984">MEINFDKAKRVAVSCLAMTSCGFLLWINQLNASADENQSSNLEVTQNKVQQPKQQANSNNINQSSQTKDSYDYNDHGNYAYLDSEQLTDNGQLNVSGWHVTNASQNRPYHYLIAYDSTNHQEISRQNITDQEVSRPDVQKAHNVYDAKNSGFKASFNLSSQLANLKTVQVISRYTNDQFGNGDAVDYWFAPITIDQNNYANLDNASVVNNKLRLSGWNATNQASNKSYHYVILIDRTNGGREITRQLVKNVDRPDVAKVYSGVDNAQKSGFVAELPLNNINFSHQLQVISRYSGSKDGNSDYVDYWFNPITTGNYANQGNLDDFDLSNGKQVVISGWHANDVANFENNHFIILYDNTANQQVAVQNVKQVSRPDVAKAYPSINQAGNSGFSTTLNLENHNLVGGHSYSVVSRYSTSSNENGGSGQYTDYWSSPVVLNSHAFYLDDIKMQKDGLHVTGWVVSDYSSTRKNPYIFVLNNGREVARQKLSLNRRADVARVYPKVFNSVNSGFNTVVKLNPALVSGNMQVLLRFSADPAGNVDNDDQYSDNYQSNAGNFDRIDVSQGGMYVSGWHASNQTLDKPYQYLIFIDQNGHELYRQSVPDANRSRSDVAKAYPAIFNSEKSGYQLGFNLPESLQHKIVKVIHRYSNDPRGNGNYVDYVSGPVNVNLMRTPIDYRQPSEYVPYPNVSKLHNFWIHVRIGQNRVYLMDGNNIVYTMYCSAGVYQNGISETPTGTYYIQPERGNSFYNGSEGEGANYWTSFLNHGEYLFHSVPTDYRGNYIPGETAKLGVSTGSHGCVRLSVPDAYWILHNVPTGTRVVIEN</sequence>
<evidence type="ECO:0000256" key="4">
    <source>
        <dbReference type="ARBA" id="ARBA00022984"/>
    </source>
</evidence>
<feature type="signal peptide" evidence="8">
    <location>
        <begin position="1"/>
        <end position="34"/>
    </location>
</feature>
<evidence type="ECO:0000256" key="7">
    <source>
        <dbReference type="SAM" id="MobiDB-lite"/>
    </source>
</evidence>
<keyword evidence="3 6" id="KW-0133">Cell shape</keyword>
<evidence type="ECO:0000256" key="1">
    <source>
        <dbReference type="ARBA" id="ARBA00004752"/>
    </source>
</evidence>
<dbReference type="Gene3D" id="2.40.440.10">
    <property type="entry name" value="L,D-transpeptidase catalytic domain-like"/>
    <property type="match status" value="1"/>
</dbReference>
<evidence type="ECO:0000256" key="2">
    <source>
        <dbReference type="ARBA" id="ARBA00022679"/>
    </source>
</evidence>
<evidence type="ECO:0000259" key="9">
    <source>
        <dbReference type="PROSITE" id="PS52029"/>
    </source>
</evidence>
<dbReference type="CDD" id="cd16913">
    <property type="entry name" value="YkuD_like"/>
    <property type="match status" value="1"/>
</dbReference>
<feature type="compositionally biased region" description="Polar residues" evidence="7">
    <location>
        <begin position="38"/>
        <end position="53"/>
    </location>
</feature>
<keyword evidence="8" id="KW-0732">Signal</keyword>
<dbReference type="RefSeq" id="WP_182582662.1">
    <property type="nucleotide sequence ID" value="NZ_JACIUZ010000020.1"/>
</dbReference>
<evidence type="ECO:0000256" key="6">
    <source>
        <dbReference type="PROSITE-ProRule" id="PRU01373"/>
    </source>
</evidence>